<evidence type="ECO:0000313" key="4">
    <source>
        <dbReference type="Proteomes" id="UP000515121"/>
    </source>
</evidence>
<dbReference type="RefSeq" id="XP_022726570.1">
    <property type="nucleotide sequence ID" value="XM_022870835.1"/>
</dbReference>
<evidence type="ECO:0000256" key="1">
    <source>
        <dbReference type="ARBA" id="ARBA00006974"/>
    </source>
</evidence>
<sequence>MVLWQDIHTYVYKRESTARMIRNKKLDRMAKKWQKITIMRKERISLPGTSNAKAIAGSVDESSVAEKGHFVIYTTDQMRHVVSLYLSNNIFVELLKLSEEEFGLSSHDPIKLPCDSALLEYIVFIVQQGLDKHLEKALLSSISPGRYSLCASFHQGQTGQHSFVCGY</sequence>
<dbReference type="GeneID" id="111282650"/>
<gene>
    <name evidence="5" type="primary">LOC111282650</name>
</gene>
<keyword evidence="2" id="KW-0217">Developmental protein</keyword>
<dbReference type="PANTHER" id="PTHR31175:SF82">
    <property type="entry name" value="AUXIN-RESPONSIVE PROTEIN SAUR65"/>
    <property type="match status" value="1"/>
</dbReference>
<proteinExistence type="inferred from homology"/>
<organism evidence="4 5">
    <name type="scientific">Durio zibethinus</name>
    <name type="common">Durian</name>
    <dbReference type="NCBI Taxonomy" id="66656"/>
    <lineage>
        <taxon>Eukaryota</taxon>
        <taxon>Viridiplantae</taxon>
        <taxon>Streptophyta</taxon>
        <taxon>Embryophyta</taxon>
        <taxon>Tracheophyta</taxon>
        <taxon>Spermatophyta</taxon>
        <taxon>Magnoliopsida</taxon>
        <taxon>eudicotyledons</taxon>
        <taxon>Gunneridae</taxon>
        <taxon>Pentapetalae</taxon>
        <taxon>rosids</taxon>
        <taxon>malvids</taxon>
        <taxon>Malvales</taxon>
        <taxon>Malvaceae</taxon>
        <taxon>Helicteroideae</taxon>
        <taxon>Durio</taxon>
    </lineage>
</organism>
<evidence type="ECO:0000256" key="3">
    <source>
        <dbReference type="ARBA" id="ARBA00022604"/>
    </source>
</evidence>
<accession>A0A6P5XE00</accession>
<dbReference type="GO" id="GO:0009733">
    <property type="term" value="P:response to auxin"/>
    <property type="evidence" value="ECO:0007669"/>
    <property type="project" value="InterPro"/>
</dbReference>
<protein>
    <submittedName>
        <fullName evidence="5">Auxin-responsive protein SAUR61-like</fullName>
    </submittedName>
</protein>
<dbReference type="Pfam" id="PF02519">
    <property type="entry name" value="Auxin_inducible"/>
    <property type="match status" value="1"/>
</dbReference>
<comment type="similarity">
    <text evidence="1">Belongs to the ARG7 family.</text>
</comment>
<dbReference type="PANTHER" id="PTHR31175">
    <property type="entry name" value="AUXIN-RESPONSIVE FAMILY PROTEIN"/>
    <property type="match status" value="1"/>
</dbReference>
<keyword evidence="4" id="KW-1185">Reference proteome</keyword>
<dbReference type="Proteomes" id="UP000515121">
    <property type="component" value="Unplaced"/>
</dbReference>
<dbReference type="OrthoDB" id="1936278at2759"/>
<dbReference type="KEGG" id="dzi:111282650"/>
<dbReference type="AlphaFoldDB" id="A0A6P5XE00"/>
<evidence type="ECO:0000256" key="2">
    <source>
        <dbReference type="ARBA" id="ARBA00022473"/>
    </source>
</evidence>
<evidence type="ECO:0000313" key="5">
    <source>
        <dbReference type="RefSeq" id="XP_022726570.1"/>
    </source>
</evidence>
<keyword evidence="3" id="KW-0341">Growth regulation</keyword>
<reference evidence="5" key="1">
    <citation type="submission" date="2025-08" db="UniProtKB">
        <authorList>
            <consortium name="RefSeq"/>
        </authorList>
    </citation>
    <scope>IDENTIFICATION</scope>
    <source>
        <tissue evidence="5">Fruit stalk</tissue>
    </source>
</reference>
<name>A0A6P5XE00_DURZI</name>
<dbReference type="InterPro" id="IPR003676">
    <property type="entry name" value="SAUR_fam"/>
</dbReference>